<dbReference type="RefSeq" id="WP_133909113.1">
    <property type="nucleotide sequence ID" value="NZ_SOCP01000030.1"/>
</dbReference>
<dbReference type="GO" id="GO:0003824">
    <property type="term" value="F:catalytic activity"/>
    <property type="evidence" value="ECO:0007669"/>
    <property type="project" value="InterPro"/>
</dbReference>
<protein>
    <recommendedName>
        <fullName evidence="2">HIT domain-containing protein</fullName>
    </recommendedName>
</protein>
<evidence type="ECO:0000256" key="1">
    <source>
        <dbReference type="PROSITE-ProRule" id="PRU00464"/>
    </source>
</evidence>
<dbReference type="Proteomes" id="UP000294927">
    <property type="component" value="Unassembled WGS sequence"/>
</dbReference>
<comment type="caution">
    <text evidence="3">The sequence shown here is derived from an EMBL/GenBank/DDBJ whole genome shotgun (WGS) entry which is preliminary data.</text>
</comment>
<name>A0A4R7UV03_9PSEU</name>
<feature type="domain" description="HIT" evidence="2">
    <location>
        <begin position="34"/>
        <end position="129"/>
    </location>
</feature>
<evidence type="ECO:0000259" key="2">
    <source>
        <dbReference type="PROSITE" id="PS51084"/>
    </source>
</evidence>
<dbReference type="OrthoDB" id="3370914at2"/>
<keyword evidence="4" id="KW-1185">Reference proteome</keyword>
<organism evidence="3 4">
    <name type="scientific">Actinophytocola oryzae</name>
    <dbReference type="NCBI Taxonomy" id="502181"/>
    <lineage>
        <taxon>Bacteria</taxon>
        <taxon>Bacillati</taxon>
        <taxon>Actinomycetota</taxon>
        <taxon>Actinomycetes</taxon>
        <taxon>Pseudonocardiales</taxon>
        <taxon>Pseudonocardiaceae</taxon>
    </lineage>
</organism>
<dbReference type="AlphaFoldDB" id="A0A4R7UV03"/>
<reference evidence="3 4" key="1">
    <citation type="submission" date="2019-03" db="EMBL/GenBank/DDBJ databases">
        <title>Genomic Encyclopedia of Archaeal and Bacterial Type Strains, Phase II (KMG-II): from individual species to whole genera.</title>
        <authorList>
            <person name="Goeker M."/>
        </authorList>
    </citation>
    <scope>NUCLEOTIDE SEQUENCE [LARGE SCALE GENOMIC DNA]</scope>
    <source>
        <strain evidence="3 4">DSM 45499</strain>
    </source>
</reference>
<sequence>MSESREPDPRDCELCHAEGTPVGPTPVRLRLMPDIAPITPGHLLLVPEEHVYSFAQLATRHPRSVTALRGLLRGLHLRLVHRGYAGTMLFEHGSPDPWRPGVSGKCATTEHAHLHIVPRTTPVPPDVIEEAVLRMLPGSVWLADRASAASHRERGYLWLSRDAGTRGRWLVPASGRVPSQLMRRVICGHLHAGDDLVVRSHWRDFILFREQVARAEAGAARVLAAELAVDLRREDDVRT</sequence>
<dbReference type="EMBL" id="SOCP01000030">
    <property type="protein sequence ID" value="TDV36826.1"/>
    <property type="molecule type" value="Genomic_DNA"/>
</dbReference>
<dbReference type="PROSITE" id="PS51084">
    <property type="entry name" value="HIT_2"/>
    <property type="match status" value="1"/>
</dbReference>
<dbReference type="Gene3D" id="3.30.428.10">
    <property type="entry name" value="HIT-like"/>
    <property type="match status" value="1"/>
</dbReference>
<proteinExistence type="predicted"/>
<dbReference type="InterPro" id="IPR011146">
    <property type="entry name" value="HIT-like"/>
</dbReference>
<evidence type="ECO:0000313" key="3">
    <source>
        <dbReference type="EMBL" id="TDV36826.1"/>
    </source>
</evidence>
<evidence type="ECO:0000313" key="4">
    <source>
        <dbReference type="Proteomes" id="UP000294927"/>
    </source>
</evidence>
<feature type="short sequence motif" description="Histidine triad motif" evidence="1">
    <location>
        <begin position="111"/>
        <end position="115"/>
    </location>
</feature>
<gene>
    <name evidence="3" type="ORF">CLV71_13032</name>
</gene>
<dbReference type="SUPFAM" id="SSF54197">
    <property type="entry name" value="HIT-like"/>
    <property type="match status" value="1"/>
</dbReference>
<accession>A0A4R7UV03</accession>
<dbReference type="InterPro" id="IPR036265">
    <property type="entry name" value="HIT-like_sf"/>
</dbReference>